<evidence type="ECO:0000256" key="5">
    <source>
        <dbReference type="ARBA" id="ARBA00022679"/>
    </source>
</evidence>
<evidence type="ECO:0000256" key="8">
    <source>
        <dbReference type="ARBA" id="ARBA00022777"/>
    </source>
</evidence>
<dbReference type="Gene3D" id="3.30.565.10">
    <property type="entry name" value="Histidine kinase-like ATPase, C-terminal domain"/>
    <property type="match status" value="1"/>
</dbReference>
<dbReference type="GO" id="GO:0005886">
    <property type="term" value="C:plasma membrane"/>
    <property type="evidence" value="ECO:0007669"/>
    <property type="project" value="TreeGrafter"/>
</dbReference>
<name>A0A1G9JJV7_9BACT</name>
<dbReference type="GO" id="GO:0009927">
    <property type="term" value="F:histidine phosphotransfer kinase activity"/>
    <property type="evidence" value="ECO:0007669"/>
    <property type="project" value="TreeGrafter"/>
</dbReference>
<dbReference type="AlphaFoldDB" id="A0A1G9JJV7"/>
<accession>A0A1G9JJV7</accession>
<feature type="domain" description="Response regulatory" evidence="14">
    <location>
        <begin position="5"/>
        <end position="121"/>
    </location>
</feature>
<evidence type="ECO:0000256" key="9">
    <source>
        <dbReference type="ARBA" id="ARBA00022840"/>
    </source>
</evidence>
<evidence type="ECO:0000256" key="7">
    <source>
        <dbReference type="ARBA" id="ARBA00022741"/>
    </source>
</evidence>
<dbReference type="FunFam" id="1.10.287.130:FF:000004">
    <property type="entry name" value="Ethylene receptor 1"/>
    <property type="match status" value="1"/>
</dbReference>
<keyword evidence="5" id="KW-0808">Transferase</keyword>
<evidence type="ECO:0000313" key="15">
    <source>
        <dbReference type="EMBL" id="SDL37572.1"/>
    </source>
</evidence>
<evidence type="ECO:0000256" key="10">
    <source>
        <dbReference type="ARBA" id="ARBA00022989"/>
    </source>
</evidence>
<dbReference type="PANTHER" id="PTHR43047:SF72">
    <property type="entry name" value="OSMOSENSING HISTIDINE PROTEIN KINASE SLN1"/>
    <property type="match status" value="1"/>
</dbReference>
<evidence type="ECO:0000259" key="13">
    <source>
        <dbReference type="PROSITE" id="PS50109"/>
    </source>
</evidence>
<dbReference type="OrthoDB" id="9787818at2"/>
<dbReference type="STRING" id="246191.SAMN05660337_2822"/>
<evidence type="ECO:0000313" key="16">
    <source>
        <dbReference type="Proteomes" id="UP000199053"/>
    </source>
</evidence>
<comment type="catalytic activity">
    <reaction evidence="1">
        <text>ATP + protein L-histidine = ADP + protein N-phospho-L-histidine.</text>
        <dbReference type="EC" id="2.7.13.3"/>
    </reaction>
</comment>
<dbReference type="Pfam" id="PF02518">
    <property type="entry name" value="HATPase_c"/>
    <property type="match status" value="1"/>
</dbReference>
<keyword evidence="4 12" id="KW-0597">Phosphoprotein</keyword>
<dbReference type="CDD" id="cd19920">
    <property type="entry name" value="REC_PA4781-like"/>
    <property type="match status" value="1"/>
</dbReference>
<dbReference type="InterPro" id="IPR036097">
    <property type="entry name" value="HisK_dim/P_sf"/>
</dbReference>
<dbReference type="InterPro" id="IPR036890">
    <property type="entry name" value="HATPase_C_sf"/>
</dbReference>
<evidence type="ECO:0000256" key="11">
    <source>
        <dbReference type="ARBA" id="ARBA00023136"/>
    </source>
</evidence>
<evidence type="ECO:0000256" key="6">
    <source>
        <dbReference type="ARBA" id="ARBA00022692"/>
    </source>
</evidence>
<dbReference type="InterPro" id="IPR011006">
    <property type="entry name" value="CheY-like_superfamily"/>
</dbReference>
<keyword evidence="6" id="KW-0812">Transmembrane</keyword>
<dbReference type="SMART" id="SM00448">
    <property type="entry name" value="REC"/>
    <property type="match status" value="1"/>
</dbReference>
<feature type="domain" description="Histidine kinase" evidence="13">
    <location>
        <begin position="161"/>
        <end position="388"/>
    </location>
</feature>
<keyword evidence="8 15" id="KW-0418">Kinase</keyword>
<comment type="subcellular location">
    <subcellularLocation>
        <location evidence="2">Membrane</location>
    </subcellularLocation>
</comment>
<dbReference type="RefSeq" id="WP_092162192.1">
    <property type="nucleotide sequence ID" value="NZ_FNGA01000004.1"/>
</dbReference>
<evidence type="ECO:0000256" key="4">
    <source>
        <dbReference type="ARBA" id="ARBA00022553"/>
    </source>
</evidence>
<protein>
    <recommendedName>
        <fullName evidence="3">histidine kinase</fullName>
        <ecNumber evidence="3">2.7.13.3</ecNumber>
    </recommendedName>
</protein>
<feature type="modified residue" description="4-aspartylphosphate" evidence="12">
    <location>
        <position position="54"/>
    </location>
</feature>
<dbReference type="SUPFAM" id="SSF47384">
    <property type="entry name" value="Homodimeric domain of signal transducing histidine kinase"/>
    <property type="match status" value="1"/>
</dbReference>
<dbReference type="PANTHER" id="PTHR43047">
    <property type="entry name" value="TWO-COMPONENT HISTIDINE PROTEIN KINASE"/>
    <property type="match status" value="1"/>
</dbReference>
<organism evidence="15 16">
    <name type="scientific">Maridesulfovibrio ferrireducens</name>
    <dbReference type="NCBI Taxonomy" id="246191"/>
    <lineage>
        <taxon>Bacteria</taxon>
        <taxon>Pseudomonadati</taxon>
        <taxon>Thermodesulfobacteriota</taxon>
        <taxon>Desulfovibrionia</taxon>
        <taxon>Desulfovibrionales</taxon>
        <taxon>Desulfovibrionaceae</taxon>
        <taxon>Maridesulfovibrio</taxon>
    </lineage>
</organism>
<evidence type="ECO:0000259" key="14">
    <source>
        <dbReference type="PROSITE" id="PS50110"/>
    </source>
</evidence>
<dbReference type="Proteomes" id="UP000199053">
    <property type="component" value="Unassembled WGS sequence"/>
</dbReference>
<dbReference type="Gene3D" id="1.10.287.130">
    <property type="match status" value="1"/>
</dbReference>
<keyword evidence="11" id="KW-0472">Membrane</keyword>
<keyword evidence="7" id="KW-0547">Nucleotide-binding</keyword>
<dbReference type="EMBL" id="FNGA01000004">
    <property type="protein sequence ID" value="SDL37572.1"/>
    <property type="molecule type" value="Genomic_DNA"/>
</dbReference>
<proteinExistence type="predicted"/>
<gene>
    <name evidence="15" type="ORF">SAMN05660337_2822</name>
</gene>
<dbReference type="Gene3D" id="3.40.50.2300">
    <property type="match status" value="1"/>
</dbReference>
<keyword evidence="16" id="KW-1185">Reference proteome</keyword>
<evidence type="ECO:0000256" key="12">
    <source>
        <dbReference type="PROSITE-ProRule" id="PRU00169"/>
    </source>
</evidence>
<dbReference type="PROSITE" id="PS50110">
    <property type="entry name" value="RESPONSE_REGULATORY"/>
    <property type="match status" value="1"/>
</dbReference>
<dbReference type="CDD" id="cd16922">
    <property type="entry name" value="HATPase_EvgS-ArcB-TorS-like"/>
    <property type="match status" value="1"/>
</dbReference>
<reference evidence="16" key="1">
    <citation type="submission" date="2016-10" db="EMBL/GenBank/DDBJ databases">
        <authorList>
            <person name="Varghese N."/>
            <person name="Submissions S."/>
        </authorList>
    </citation>
    <scope>NUCLEOTIDE SEQUENCE [LARGE SCALE GENOMIC DNA]</scope>
    <source>
        <strain evidence="16">DSM 16995</strain>
    </source>
</reference>
<evidence type="ECO:0000256" key="2">
    <source>
        <dbReference type="ARBA" id="ARBA00004370"/>
    </source>
</evidence>
<dbReference type="GO" id="GO:0005524">
    <property type="term" value="F:ATP binding"/>
    <property type="evidence" value="ECO:0007669"/>
    <property type="project" value="UniProtKB-KW"/>
</dbReference>
<keyword evidence="9" id="KW-0067">ATP-binding</keyword>
<dbReference type="SUPFAM" id="SSF55874">
    <property type="entry name" value="ATPase domain of HSP90 chaperone/DNA topoisomerase II/histidine kinase"/>
    <property type="match status" value="1"/>
</dbReference>
<dbReference type="PROSITE" id="PS50109">
    <property type="entry name" value="HIS_KIN"/>
    <property type="match status" value="1"/>
</dbReference>
<dbReference type="SMART" id="SM00388">
    <property type="entry name" value="HisKA"/>
    <property type="match status" value="1"/>
</dbReference>
<dbReference type="FunFam" id="3.30.565.10:FF:000010">
    <property type="entry name" value="Sensor histidine kinase RcsC"/>
    <property type="match status" value="1"/>
</dbReference>
<dbReference type="SUPFAM" id="SSF52172">
    <property type="entry name" value="CheY-like"/>
    <property type="match status" value="1"/>
</dbReference>
<evidence type="ECO:0000256" key="1">
    <source>
        <dbReference type="ARBA" id="ARBA00000085"/>
    </source>
</evidence>
<dbReference type="InterPro" id="IPR004358">
    <property type="entry name" value="Sig_transdc_His_kin-like_C"/>
</dbReference>
<dbReference type="SMART" id="SM00387">
    <property type="entry name" value="HATPase_c"/>
    <property type="match status" value="1"/>
</dbReference>
<dbReference type="CDD" id="cd00082">
    <property type="entry name" value="HisKA"/>
    <property type="match status" value="1"/>
</dbReference>
<sequence>MDKARILVVDDTPANLDILSELLSIKYRVSVAINGDDALQIALSDEQPDLVLLDIMMPGINGYQVCTAMKTNERTRQIPIIFVTSMDEIENEEKGLSLGAVDYIIKPFNPSIVMARVKNHLSLYNQTRLLQSLISERTIELEKAKEEAELANRAKSIFLANMSHELRTPLNGIMGMTQLLLENNPTKDQENFLKDALVSSSRMLTLVNDLLELSRVETGKVHLCPSSFDTKESIDHVLSLYRDQANQKEIAFSSSFESNVPATLYADISRIRQVLMNLLNNALRFTNSGSIDVSIKLWGGEKVSLSEPATVFFCFTVKDSGVGIGKEEQAYIFEPFSIGEDFMTKTYSGAGLGLTISKHLVELMGGHIWLESQKGIGTTVNFTVPCGLCSLENER</sequence>
<dbReference type="InterPro" id="IPR003661">
    <property type="entry name" value="HisK_dim/P_dom"/>
</dbReference>
<dbReference type="InterPro" id="IPR003594">
    <property type="entry name" value="HATPase_dom"/>
</dbReference>
<dbReference type="Pfam" id="PF00072">
    <property type="entry name" value="Response_reg"/>
    <property type="match status" value="1"/>
</dbReference>
<dbReference type="Pfam" id="PF00512">
    <property type="entry name" value="HisKA"/>
    <property type="match status" value="1"/>
</dbReference>
<dbReference type="InterPro" id="IPR001789">
    <property type="entry name" value="Sig_transdc_resp-reg_receiver"/>
</dbReference>
<dbReference type="GO" id="GO:0000155">
    <property type="term" value="F:phosphorelay sensor kinase activity"/>
    <property type="evidence" value="ECO:0007669"/>
    <property type="project" value="InterPro"/>
</dbReference>
<keyword evidence="10" id="KW-1133">Transmembrane helix</keyword>
<evidence type="ECO:0000256" key="3">
    <source>
        <dbReference type="ARBA" id="ARBA00012438"/>
    </source>
</evidence>
<dbReference type="EC" id="2.7.13.3" evidence="3"/>
<dbReference type="PRINTS" id="PR00344">
    <property type="entry name" value="BCTRLSENSOR"/>
</dbReference>
<dbReference type="InterPro" id="IPR005467">
    <property type="entry name" value="His_kinase_dom"/>
</dbReference>